<dbReference type="STRING" id="1886670.PTI45_01246"/>
<organism evidence="1 2">
    <name type="scientific">Paenibacillus nuruki</name>
    <dbReference type="NCBI Taxonomy" id="1886670"/>
    <lineage>
        <taxon>Bacteria</taxon>
        <taxon>Bacillati</taxon>
        <taxon>Bacillota</taxon>
        <taxon>Bacilli</taxon>
        <taxon>Bacillales</taxon>
        <taxon>Paenibacillaceae</taxon>
        <taxon>Paenibacillus</taxon>
    </lineage>
</organism>
<dbReference type="RefSeq" id="WP_137221162.1">
    <property type="nucleotide sequence ID" value="NZ_MDER01000031.1"/>
</dbReference>
<dbReference type="EMBL" id="MDER01000031">
    <property type="protein sequence ID" value="ODP29237.1"/>
    <property type="molecule type" value="Genomic_DNA"/>
</dbReference>
<gene>
    <name evidence="1" type="ORF">PTI45_01246</name>
</gene>
<evidence type="ECO:0000313" key="2">
    <source>
        <dbReference type="Proteomes" id="UP000094578"/>
    </source>
</evidence>
<evidence type="ECO:0008006" key="3">
    <source>
        <dbReference type="Google" id="ProtNLM"/>
    </source>
</evidence>
<proteinExistence type="predicted"/>
<reference evidence="1 2" key="1">
    <citation type="submission" date="2016-08" db="EMBL/GenBank/DDBJ databases">
        <title>Genome sequencing of Paenibacillus sp. TI45-13ar, isolated from Korean traditional nuruk.</title>
        <authorList>
            <person name="Kim S.-J."/>
        </authorList>
    </citation>
    <scope>NUCLEOTIDE SEQUENCE [LARGE SCALE GENOMIC DNA]</scope>
    <source>
        <strain evidence="1 2">TI45-13ar</strain>
    </source>
</reference>
<keyword evidence="2" id="KW-1185">Reference proteome</keyword>
<dbReference type="Proteomes" id="UP000094578">
    <property type="component" value="Unassembled WGS sequence"/>
</dbReference>
<name>A0A1E3L5X7_9BACL</name>
<dbReference type="InterPro" id="IPR049825">
    <property type="entry name" value="Lasso_PadeA-like"/>
</dbReference>
<comment type="caution">
    <text evidence="1">The sequence shown here is derived from an EMBL/GenBank/DDBJ whole genome shotgun (WGS) entry which is preliminary data.</text>
</comment>
<dbReference type="AlphaFoldDB" id="A0A1E3L5X7"/>
<protein>
    <recommendedName>
        <fullName evidence="3">Paeninodin family lasso peptide</fullName>
    </recommendedName>
</protein>
<dbReference type="NCBIfam" id="NF033524">
    <property type="entry name" value="lasso_PadeA_fam"/>
    <property type="match status" value="1"/>
</dbReference>
<sequence>MKEQKMQWQTPTLEVLDVNETMAGIGYKQIDWVSEQDADLYNPS</sequence>
<evidence type="ECO:0000313" key="1">
    <source>
        <dbReference type="EMBL" id="ODP29237.1"/>
    </source>
</evidence>
<accession>A0A1E3L5X7</accession>